<comment type="caution">
    <text evidence="1">The sequence shown here is derived from an EMBL/GenBank/DDBJ whole genome shotgun (WGS) entry which is preliminary data.</text>
</comment>
<sequence length="170" mass="18105">MRKHKTVVIEVEGRDHGKTFLIVEKSAYDAERWATRALMALSRAGVEVGDETIRSGAVGILIAGLEAFKALPFEEAEPLLDEMLGCITFVPDPNKIDPNSGRPLSRPVMRGDDLNDGDIADVATLLKLRSEVLELHLGFSIAAALSNLAALAGIGSNQRTSSTSPAPAAQ</sequence>
<evidence type="ECO:0000313" key="2">
    <source>
        <dbReference type="Proteomes" id="UP000058012"/>
    </source>
</evidence>
<keyword evidence="2" id="KW-1185">Reference proteome</keyword>
<dbReference type="STRING" id="1117702.AQZ52_10915"/>
<reference evidence="1 2" key="1">
    <citation type="submission" date="2015-10" db="EMBL/GenBank/DDBJ databases">
        <title>Draft genome sequence of Novosphingobium fuchskuhlense DSM 25065 isolated from a surface water sample of the southwest basin of Lake Grosse Fuchskuhle.</title>
        <authorList>
            <person name="Ruckert C."/>
            <person name="Winkler A."/>
            <person name="Glaeser J."/>
            <person name="Grossart H.-P."/>
            <person name="Kalinowski J."/>
            <person name="Glaeser S."/>
        </authorList>
    </citation>
    <scope>NUCLEOTIDE SEQUENCE [LARGE SCALE GENOMIC DNA]</scope>
    <source>
        <strain evidence="1 2">FNE08-7</strain>
    </source>
</reference>
<organism evidence="1 2">
    <name type="scientific">Novosphingobium fuchskuhlense</name>
    <dbReference type="NCBI Taxonomy" id="1117702"/>
    <lineage>
        <taxon>Bacteria</taxon>
        <taxon>Pseudomonadati</taxon>
        <taxon>Pseudomonadota</taxon>
        <taxon>Alphaproteobacteria</taxon>
        <taxon>Sphingomonadales</taxon>
        <taxon>Sphingomonadaceae</taxon>
        <taxon>Novosphingobium</taxon>
    </lineage>
</organism>
<evidence type="ECO:0000313" key="1">
    <source>
        <dbReference type="EMBL" id="KUR71174.1"/>
    </source>
</evidence>
<dbReference type="AlphaFoldDB" id="A0A117UUN6"/>
<dbReference type="EMBL" id="LLZS01000007">
    <property type="protein sequence ID" value="KUR71174.1"/>
    <property type="molecule type" value="Genomic_DNA"/>
</dbReference>
<accession>A0A117UUN6</accession>
<protein>
    <submittedName>
        <fullName evidence="1">Uncharacterized protein</fullName>
    </submittedName>
</protein>
<dbReference type="Proteomes" id="UP000058012">
    <property type="component" value="Unassembled WGS sequence"/>
</dbReference>
<gene>
    <name evidence="1" type="ORF">AQZ52_10915</name>
</gene>
<proteinExistence type="predicted"/>
<name>A0A117UUN6_9SPHN</name>